<protein>
    <submittedName>
        <fullName evidence="2">Uncharacterized protein</fullName>
    </submittedName>
</protein>
<proteinExistence type="predicted"/>
<evidence type="ECO:0000313" key="3">
    <source>
        <dbReference type="Proteomes" id="UP000284706"/>
    </source>
</evidence>
<comment type="caution">
    <text evidence="2">The sequence shown here is derived from an EMBL/GenBank/DDBJ whole genome shotgun (WGS) entry which is preliminary data.</text>
</comment>
<keyword evidence="3" id="KW-1185">Reference proteome</keyword>
<evidence type="ECO:0000313" key="2">
    <source>
        <dbReference type="EMBL" id="PPQ78952.1"/>
    </source>
</evidence>
<accession>A0A409WKD2</accession>
<name>A0A409WKD2_9AGAR</name>
<sequence length="199" mass="22003">MGIWHALQAPSRKDDADPADPAPDPSTRSSPMNASRDTIMPLNHDEDVIVTSSPALLPWSPFWTLPQVRYWTCTLVSPSRAPSFSLIFMSHDDISFIFRFTHIQNVALPGSRKMEWRKGVLSILPGQPRPRIRERVGGRSNLPPGAGHDYNVINLPATQFTLQAEQAPAISQITKVLDATLLVLRFTEAVGATALPFLL</sequence>
<reference evidence="2 3" key="1">
    <citation type="journal article" date="2018" name="Evol. Lett.">
        <title>Horizontal gene cluster transfer increased hallucinogenic mushroom diversity.</title>
        <authorList>
            <person name="Reynolds H.T."/>
            <person name="Vijayakumar V."/>
            <person name="Gluck-Thaler E."/>
            <person name="Korotkin H.B."/>
            <person name="Matheny P.B."/>
            <person name="Slot J.C."/>
        </authorList>
    </citation>
    <scope>NUCLEOTIDE SEQUENCE [LARGE SCALE GENOMIC DNA]</scope>
    <source>
        <strain evidence="2 3">SRW20</strain>
    </source>
</reference>
<organism evidence="2 3">
    <name type="scientific">Gymnopilus dilepis</name>
    <dbReference type="NCBI Taxonomy" id="231916"/>
    <lineage>
        <taxon>Eukaryota</taxon>
        <taxon>Fungi</taxon>
        <taxon>Dikarya</taxon>
        <taxon>Basidiomycota</taxon>
        <taxon>Agaricomycotina</taxon>
        <taxon>Agaricomycetes</taxon>
        <taxon>Agaricomycetidae</taxon>
        <taxon>Agaricales</taxon>
        <taxon>Agaricineae</taxon>
        <taxon>Hymenogastraceae</taxon>
        <taxon>Gymnopilus</taxon>
    </lineage>
</organism>
<dbReference type="EMBL" id="NHYE01005027">
    <property type="protein sequence ID" value="PPQ78952.1"/>
    <property type="molecule type" value="Genomic_DNA"/>
</dbReference>
<dbReference type="AlphaFoldDB" id="A0A409WKD2"/>
<gene>
    <name evidence="2" type="ORF">CVT26_003872</name>
</gene>
<evidence type="ECO:0000256" key="1">
    <source>
        <dbReference type="SAM" id="MobiDB-lite"/>
    </source>
</evidence>
<dbReference type="Proteomes" id="UP000284706">
    <property type="component" value="Unassembled WGS sequence"/>
</dbReference>
<dbReference type="InParanoid" id="A0A409WKD2"/>
<feature type="region of interest" description="Disordered" evidence="1">
    <location>
        <begin position="1"/>
        <end position="38"/>
    </location>
</feature>